<dbReference type="PANTHER" id="PTHR43580">
    <property type="entry name" value="OXIDOREDUCTASE GLYR1-RELATED"/>
    <property type="match status" value="1"/>
</dbReference>
<evidence type="ECO:0000256" key="3">
    <source>
        <dbReference type="ARBA" id="ARBA00023027"/>
    </source>
</evidence>
<evidence type="ECO:0000313" key="8">
    <source>
        <dbReference type="Proteomes" id="UP000256709"/>
    </source>
</evidence>
<dbReference type="Gene3D" id="3.40.50.720">
    <property type="entry name" value="NAD(P)-binding Rossmann-like Domain"/>
    <property type="match status" value="1"/>
</dbReference>
<dbReference type="PIRSF" id="PIRSF000103">
    <property type="entry name" value="HIBADH"/>
    <property type="match status" value="1"/>
</dbReference>
<dbReference type="OrthoDB" id="3185659at2"/>
<dbReference type="SUPFAM" id="SSF48179">
    <property type="entry name" value="6-phosphogluconate dehydrogenase C-terminal domain-like"/>
    <property type="match status" value="1"/>
</dbReference>
<dbReference type="Gene3D" id="1.10.1040.10">
    <property type="entry name" value="N-(1-d-carboxylethyl)-l-norvaline Dehydrogenase, domain 2"/>
    <property type="match status" value="1"/>
</dbReference>
<keyword evidence="3" id="KW-0520">NAD</keyword>
<comment type="similarity">
    <text evidence="1">Belongs to the HIBADH-related family.</text>
</comment>
<dbReference type="SUPFAM" id="SSF51735">
    <property type="entry name" value="NAD(P)-binding Rossmann-fold domains"/>
    <property type="match status" value="1"/>
</dbReference>
<feature type="domain" description="6-phosphogluconate dehydrogenase NADP-binding" evidence="5">
    <location>
        <begin position="9"/>
        <end position="161"/>
    </location>
</feature>
<dbReference type="PANTHER" id="PTHR43580:SF2">
    <property type="entry name" value="CYTOKINE-LIKE NUCLEAR FACTOR N-PAC"/>
    <property type="match status" value="1"/>
</dbReference>
<proteinExistence type="inferred from homology"/>
<keyword evidence="2" id="KW-0560">Oxidoreductase</keyword>
<gene>
    <name evidence="7" type="ORF">B7R21_04985</name>
</gene>
<evidence type="ECO:0000259" key="5">
    <source>
        <dbReference type="Pfam" id="PF03446"/>
    </source>
</evidence>
<dbReference type="GO" id="GO:0050661">
    <property type="term" value="F:NADP binding"/>
    <property type="evidence" value="ECO:0007669"/>
    <property type="project" value="InterPro"/>
</dbReference>
<reference evidence="7 8" key="1">
    <citation type="submission" date="2017-04" db="EMBL/GenBank/DDBJ databases">
        <title>Comparative genome analysis of Subtercola boreus.</title>
        <authorList>
            <person name="Cho Y.-J."/>
            <person name="Cho A."/>
            <person name="Kim O.-S."/>
            <person name="Lee J.-I."/>
        </authorList>
    </citation>
    <scope>NUCLEOTIDE SEQUENCE [LARGE SCALE GENOMIC DNA]</scope>
    <source>
        <strain evidence="7 8">P27444</strain>
    </source>
</reference>
<accession>A0A3E0W1I8</accession>
<evidence type="ECO:0000259" key="6">
    <source>
        <dbReference type="Pfam" id="PF14833"/>
    </source>
</evidence>
<dbReference type="InterPro" id="IPR051265">
    <property type="entry name" value="HIBADH-related_NP60_sf"/>
</dbReference>
<protein>
    <submittedName>
        <fullName evidence="7">3-hydroxyisobutyrate dehydrogenase</fullName>
    </submittedName>
</protein>
<dbReference type="EMBL" id="NBXA01000007">
    <property type="protein sequence ID" value="RFA15373.1"/>
    <property type="molecule type" value="Genomic_DNA"/>
</dbReference>
<dbReference type="AlphaFoldDB" id="A0A3E0W1I8"/>
<dbReference type="InterPro" id="IPR006115">
    <property type="entry name" value="6PGDH_NADP-bd"/>
</dbReference>
<evidence type="ECO:0000313" key="7">
    <source>
        <dbReference type="EMBL" id="RFA15373.1"/>
    </source>
</evidence>
<dbReference type="Pfam" id="PF03446">
    <property type="entry name" value="NAD_binding_2"/>
    <property type="match status" value="1"/>
</dbReference>
<dbReference type="Proteomes" id="UP000256709">
    <property type="component" value="Unassembled WGS sequence"/>
</dbReference>
<comment type="caution">
    <text evidence="7">The sequence shown here is derived from an EMBL/GenBank/DDBJ whole genome shotgun (WGS) entry which is preliminary data.</text>
</comment>
<dbReference type="InterPro" id="IPR013328">
    <property type="entry name" value="6PGD_dom2"/>
</dbReference>
<organism evidence="7 8">
    <name type="scientific">Subtercola boreus</name>
    <dbReference type="NCBI Taxonomy" id="120213"/>
    <lineage>
        <taxon>Bacteria</taxon>
        <taxon>Bacillati</taxon>
        <taxon>Actinomycetota</taxon>
        <taxon>Actinomycetes</taxon>
        <taxon>Micrococcales</taxon>
        <taxon>Microbacteriaceae</taxon>
        <taxon>Subtercola</taxon>
    </lineage>
</organism>
<evidence type="ECO:0000256" key="1">
    <source>
        <dbReference type="ARBA" id="ARBA00009080"/>
    </source>
</evidence>
<dbReference type="GO" id="GO:0051287">
    <property type="term" value="F:NAD binding"/>
    <property type="evidence" value="ECO:0007669"/>
    <property type="project" value="InterPro"/>
</dbReference>
<dbReference type="InterPro" id="IPR029154">
    <property type="entry name" value="HIBADH-like_NADP-bd"/>
</dbReference>
<evidence type="ECO:0000256" key="2">
    <source>
        <dbReference type="ARBA" id="ARBA00023002"/>
    </source>
</evidence>
<evidence type="ECO:0000256" key="4">
    <source>
        <dbReference type="PIRSR" id="PIRSR000103-1"/>
    </source>
</evidence>
<name>A0A3E0W1I8_9MICO</name>
<dbReference type="InterPro" id="IPR036291">
    <property type="entry name" value="NAD(P)-bd_dom_sf"/>
</dbReference>
<feature type="domain" description="3-hydroxyisobutyrate dehydrogenase-like NAD-binding" evidence="6">
    <location>
        <begin position="168"/>
        <end position="287"/>
    </location>
</feature>
<dbReference type="Pfam" id="PF14833">
    <property type="entry name" value="NAD_binding_11"/>
    <property type="match status" value="1"/>
</dbReference>
<dbReference type="GO" id="GO:0016491">
    <property type="term" value="F:oxidoreductase activity"/>
    <property type="evidence" value="ECO:0007669"/>
    <property type="project" value="UniProtKB-KW"/>
</dbReference>
<dbReference type="InterPro" id="IPR008927">
    <property type="entry name" value="6-PGluconate_DH-like_C_sf"/>
</dbReference>
<feature type="active site" evidence="4">
    <location>
        <position position="174"/>
    </location>
</feature>
<sequence>MREGTTMHIALLGIGTMGAGMARSMLRAGLEVTVWNRHGEKAEALAEDGATVASSSAAAVAGADVVLTMLFDEEAVTDTAAEFLPHLADGAIWMQSATVGVAGTERLAKLAAEHGVSFIDAPMVGTKKPAEEGALVVLVSGERASIQSLGPVLDAIGSKTVEAGDEPGRASALKLACNAWVASLTAATAQSVQMCRALGVDPALFLHAIDGGPSNTPYAQLKGGMMIDGDFTASFAVDGLTKDLGLMQEAVTGTAASAALLGPLYDVFAQAGRAGYGSEDIAAVVEAFRV</sequence>
<dbReference type="InterPro" id="IPR015815">
    <property type="entry name" value="HIBADH-related"/>
</dbReference>